<evidence type="ECO:0000313" key="4">
    <source>
        <dbReference type="Ensembl" id="ENSMMMP00000013519.1"/>
    </source>
</evidence>
<dbReference type="InterPro" id="IPR050657">
    <property type="entry name" value="Ankyrin_repeat_domain"/>
</dbReference>
<accession>A0A8C5ZGX6</accession>
<dbReference type="Pfam" id="PF14915">
    <property type="entry name" value="CCDC144C"/>
    <property type="match status" value="1"/>
</dbReference>
<dbReference type="AlphaFoldDB" id="A0A8C5ZGX6"/>
<sequence>CQSQDMEKKYLENIEIVKVKSDDLQRAIEVNEETEREITLQRNEQLNNLKAEIAMLTLELENLKQNKARLETELEPYHTRLDLVPSHHYESQIPRRDLEFTIQEIRNEYFSAQAKMDFDICNLKINSVMVSQQLSKNKTKICNLENKLCHTTDALKEMTLVLENVQRDLRETKCHVKKIEHTYQNEQSKVNKYTEKQESTEERLSQLQNENTLPQQQLHDLHNNTDNKEETVINVLHRFHDIIKVLQDESKKYSLMLENRIKGLINSCNHFEERLQERYGKEKAEREVRIKQDKHMNCLSEKIQSNI</sequence>
<feature type="coiled-coil region" evidence="2">
    <location>
        <begin position="17"/>
        <end position="80"/>
    </location>
</feature>
<keyword evidence="5" id="KW-1185">Reference proteome</keyword>
<dbReference type="PANTHER" id="PTHR24147:SF53">
    <property type="entry name" value="ANKYRIN REPEAT DOMAIN 26"/>
    <property type="match status" value="1"/>
</dbReference>
<proteinExistence type="predicted"/>
<reference evidence="4" key="1">
    <citation type="submission" date="2025-08" db="UniProtKB">
        <authorList>
            <consortium name="Ensembl"/>
        </authorList>
    </citation>
    <scope>IDENTIFICATION</scope>
</reference>
<organism evidence="4 5">
    <name type="scientific">Marmota marmota marmota</name>
    <name type="common">Alpine marmot</name>
    <dbReference type="NCBI Taxonomy" id="9994"/>
    <lineage>
        <taxon>Eukaryota</taxon>
        <taxon>Metazoa</taxon>
        <taxon>Chordata</taxon>
        <taxon>Craniata</taxon>
        <taxon>Vertebrata</taxon>
        <taxon>Euteleostomi</taxon>
        <taxon>Mammalia</taxon>
        <taxon>Eutheria</taxon>
        <taxon>Euarchontoglires</taxon>
        <taxon>Glires</taxon>
        <taxon>Rodentia</taxon>
        <taxon>Sciuromorpha</taxon>
        <taxon>Sciuridae</taxon>
        <taxon>Xerinae</taxon>
        <taxon>Marmotini</taxon>
        <taxon>Marmota</taxon>
    </lineage>
</organism>
<evidence type="ECO:0000256" key="1">
    <source>
        <dbReference type="ARBA" id="ARBA00023054"/>
    </source>
</evidence>
<protein>
    <recommendedName>
        <fullName evidence="3">CCDC144C-like coiled-coil domain-containing protein</fullName>
    </recommendedName>
</protein>
<reference evidence="4" key="2">
    <citation type="submission" date="2025-09" db="UniProtKB">
        <authorList>
            <consortium name="Ensembl"/>
        </authorList>
    </citation>
    <scope>IDENTIFICATION</scope>
</reference>
<evidence type="ECO:0000259" key="3">
    <source>
        <dbReference type="Pfam" id="PF14915"/>
    </source>
</evidence>
<dbReference type="Ensembl" id="ENSMMMT00000015432.1">
    <property type="protein sequence ID" value="ENSMMMP00000013519.1"/>
    <property type="gene ID" value="ENSMMMG00000012060.1"/>
</dbReference>
<dbReference type="GeneTree" id="ENSGT00940000153661"/>
<name>A0A8C5ZGX6_MARMA</name>
<dbReference type="Proteomes" id="UP000694407">
    <property type="component" value="Unplaced"/>
</dbReference>
<feature type="domain" description="CCDC144C-like coiled-coil" evidence="3">
    <location>
        <begin position="1"/>
        <end position="292"/>
    </location>
</feature>
<evidence type="ECO:0000313" key="5">
    <source>
        <dbReference type="Proteomes" id="UP000694407"/>
    </source>
</evidence>
<keyword evidence="1 2" id="KW-0175">Coiled coil</keyword>
<evidence type="ECO:0000256" key="2">
    <source>
        <dbReference type="SAM" id="Coils"/>
    </source>
</evidence>
<feature type="coiled-coil region" evidence="2">
    <location>
        <begin position="162"/>
        <end position="210"/>
    </location>
</feature>
<dbReference type="PANTHER" id="PTHR24147">
    <property type="entry name" value="ANKYRIN REPEAT DOMAIN 36-RELATED"/>
    <property type="match status" value="1"/>
</dbReference>
<dbReference type="InterPro" id="IPR039497">
    <property type="entry name" value="CC144C-like_CC_dom"/>
</dbReference>